<dbReference type="InterPro" id="IPR000524">
    <property type="entry name" value="Tscrpt_reg_HTH_GntR"/>
</dbReference>
<dbReference type="InterPro" id="IPR011711">
    <property type="entry name" value="GntR_C"/>
</dbReference>
<dbReference type="Proteomes" id="UP000255529">
    <property type="component" value="Unassembled WGS sequence"/>
</dbReference>
<dbReference type="InterPro" id="IPR008920">
    <property type="entry name" value="TF_FadR/GntR_C"/>
</dbReference>
<dbReference type="AlphaFoldDB" id="A0A379Z3H9"/>
<dbReference type="GO" id="GO:0003677">
    <property type="term" value="F:DNA binding"/>
    <property type="evidence" value="ECO:0007669"/>
    <property type="project" value="UniProtKB-KW"/>
</dbReference>
<feature type="domain" description="HTH gntR-type" evidence="4">
    <location>
        <begin position="6"/>
        <end position="74"/>
    </location>
</feature>
<evidence type="ECO:0000256" key="3">
    <source>
        <dbReference type="ARBA" id="ARBA00023163"/>
    </source>
</evidence>
<reference evidence="5 8" key="2">
    <citation type="submission" date="2024-07" db="EMBL/GenBank/DDBJ databases">
        <title>Genomes of novel Serratia strains from suburban soil.</title>
        <authorList>
            <person name="Markert E.X."/>
            <person name="Severe K."/>
            <person name="Severe L."/>
            <person name="Twing K.I."/>
            <person name="Ward L.M."/>
        </authorList>
    </citation>
    <scope>NUCLEOTIDE SEQUENCE [LARGE SCALE GENOMIC DNA]</scope>
    <source>
        <strain evidence="5 8">3C-UT</strain>
    </source>
</reference>
<dbReference type="SUPFAM" id="SSF48008">
    <property type="entry name" value="GntR ligand-binding domain-like"/>
    <property type="match status" value="1"/>
</dbReference>
<evidence type="ECO:0000313" key="6">
    <source>
        <dbReference type="EMBL" id="SUI54860.1"/>
    </source>
</evidence>
<dbReference type="Gene3D" id="1.20.120.530">
    <property type="entry name" value="GntR ligand-binding domain-like"/>
    <property type="match status" value="1"/>
</dbReference>
<evidence type="ECO:0000259" key="4">
    <source>
        <dbReference type="PROSITE" id="PS50949"/>
    </source>
</evidence>
<evidence type="ECO:0000256" key="1">
    <source>
        <dbReference type="ARBA" id="ARBA00023015"/>
    </source>
</evidence>
<dbReference type="EMBL" id="JBFQXQ010000002">
    <property type="protein sequence ID" value="MEX3173670.1"/>
    <property type="molecule type" value="Genomic_DNA"/>
</dbReference>
<dbReference type="SMART" id="SM00895">
    <property type="entry name" value="FCD"/>
    <property type="match status" value="1"/>
</dbReference>
<reference evidence="6 7" key="1">
    <citation type="submission" date="2018-06" db="EMBL/GenBank/DDBJ databases">
        <authorList>
            <consortium name="Pathogen Informatics"/>
            <person name="Doyle S."/>
        </authorList>
    </citation>
    <scope>NUCLEOTIDE SEQUENCE [LARGE SCALE GENOMIC DNA]</scope>
    <source>
        <strain evidence="6 7">NCTC11544</strain>
    </source>
</reference>
<dbReference type="Gene3D" id="1.10.10.10">
    <property type="entry name" value="Winged helix-like DNA-binding domain superfamily/Winged helix DNA-binding domain"/>
    <property type="match status" value="1"/>
</dbReference>
<dbReference type="SMART" id="SM00345">
    <property type="entry name" value="HTH_GNTR"/>
    <property type="match status" value="1"/>
</dbReference>
<dbReference type="PROSITE" id="PS50949">
    <property type="entry name" value="HTH_GNTR"/>
    <property type="match status" value="1"/>
</dbReference>
<organism evidence="6 7">
    <name type="scientific">Serratia quinivorans</name>
    <dbReference type="NCBI Taxonomy" id="137545"/>
    <lineage>
        <taxon>Bacteria</taxon>
        <taxon>Pseudomonadati</taxon>
        <taxon>Pseudomonadota</taxon>
        <taxon>Gammaproteobacteria</taxon>
        <taxon>Enterobacterales</taxon>
        <taxon>Yersiniaceae</taxon>
        <taxon>Serratia</taxon>
    </lineage>
</organism>
<name>A0A379Z3H9_9GAMM</name>
<gene>
    <name evidence="6" type="primary">lutR_1</name>
    <name evidence="5" type="ORF">AB4M04_16470</name>
    <name evidence="6" type="ORF">NCTC11544_01630</name>
</gene>
<keyword evidence="3" id="KW-0804">Transcription</keyword>
<dbReference type="Pfam" id="PF07729">
    <property type="entry name" value="FCD"/>
    <property type="match status" value="1"/>
</dbReference>
<dbReference type="GO" id="GO:0003700">
    <property type="term" value="F:DNA-binding transcription factor activity"/>
    <property type="evidence" value="ECO:0007669"/>
    <property type="project" value="InterPro"/>
</dbReference>
<dbReference type="Pfam" id="PF00392">
    <property type="entry name" value="GntR"/>
    <property type="match status" value="1"/>
</dbReference>
<dbReference type="InterPro" id="IPR036388">
    <property type="entry name" value="WH-like_DNA-bd_sf"/>
</dbReference>
<protein>
    <submittedName>
        <fullName evidence="5">FadR/GntR family transcriptional regulator</fullName>
    </submittedName>
    <submittedName>
        <fullName evidence="6">L-lactate utilization operon repressor</fullName>
    </submittedName>
</protein>
<dbReference type="EMBL" id="UGYN01000002">
    <property type="protein sequence ID" value="SUI54860.1"/>
    <property type="molecule type" value="Genomic_DNA"/>
</dbReference>
<keyword evidence="2" id="KW-0238">DNA-binding</keyword>
<keyword evidence="8" id="KW-1185">Reference proteome</keyword>
<evidence type="ECO:0000313" key="8">
    <source>
        <dbReference type="Proteomes" id="UP001558101"/>
    </source>
</evidence>
<proteinExistence type="predicted"/>
<dbReference type="Proteomes" id="UP001558101">
    <property type="component" value="Unassembled WGS sequence"/>
</dbReference>
<dbReference type="PANTHER" id="PTHR43537:SF44">
    <property type="entry name" value="GNTR FAMILY REGULATORY PROTEIN"/>
    <property type="match status" value="1"/>
</dbReference>
<evidence type="ECO:0000313" key="5">
    <source>
        <dbReference type="EMBL" id="MEX3173670.1"/>
    </source>
</evidence>
<dbReference type="PANTHER" id="PTHR43537">
    <property type="entry name" value="TRANSCRIPTIONAL REGULATOR, GNTR FAMILY"/>
    <property type="match status" value="1"/>
</dbReference>
<dbReference type="InterPro" id="IPR036390">
    <property type="entry name" value="WH_DNA-bd_sf"/>
</dbReference>
<keyword evidence="1" id="KW-0805">Transcription regulation</keyword>
<dbReference type="CDD" id="cd07377">
    <property type="entry name" value="WHTH_GntR"/>
    <property type="match status" value="1"/>
</dbReference>
<dbReference type="GeneID" id="74948906"/>
<evidence type="ECO:0000256" key="2">
    <source>
        <dbReference type="ARBA" id="ARBA00023125"/>
    </source>
</evidence>
<dbReference type="RefSeq" id="WP_012005162.1">
    <property type="nucleotide sequence ID" value="NZ_CAMIRW010000005.1"/>
</dbReference>
<accession>A0A379Z3H9</accession>
<sequence length="243" mass="26983">MKTAPTTLSETLTQDLARRIIRGDLPPGLSLPGENELAQQYEVSRTSVRNALQVLAAKGLISIQAKKRSTVNSRQQWSFLDTDVLAWLAEDSLDPLLIEQLMVTRLIFEPNIAALAAVNATGHDLAALEDACKLMAQGQQQASRELFEQGDMAFHLALLGASHNPFLHSLGSALSAAMALSFQQTLEEDVRLAQKAVEEHQQLLEAIRFKQVENARQCMRVILLNAARKNNWHKQPEMFAHIL</sequence>
<evidence type="ECO:0000313" key="7">
    <source>
        <dbReference type="Proteomes" id="UP000255529"/>
    </source>
</evidence>
<dbReference type="PRINTS" id="PR00035">
    <property type="entry name" value="HTHGNTR"/>
</dbReference>
<dbReference type="SUPFAM" id="SSF46785">
    <property type="entry name" value="Winged helix' DNA-binding domain"/>
    <property type="match status" value="1"/>
</dbReference>